<sequence length="74" mass="7565">MPANQSAIFSPLDVIQVFVVANIDNGMVLSDVSSASLTLTFGNGVIELTVAYNAAVGGFQPSAALVSRPALRVA</sequence>
<dbReference type="AlphaFoldDB" id="A0A6A7MX10"/>
<organism evidence="1 2">
    <name type="scientific">Rugamonas aquatica</name>
    <dbReference type="NCBI Taxonomy" id="2743357"/>
    <lineage>
        <taxon>Bacteria</taxon>
        <taxon>Pseudomonadati</taxon>
        <taxon>Pseudomonadota</taxon>
        <taxon>Betaproteobacteria</taxon>
        <taxon>Burkholderiales</taxon>
        <taxon>Oxalobacteraceae</taxon>
        <taxon>Telluria group</taxon>
        <taxon>Rugamonas</taxon>
    </lineage>
</organism>
<proteinExistence type="predicted"/>
<dbReference type="RefSeq" id="WP_152836623.1">
    <property type="nucleotide sequence ID" value="NZ_WHUG01000001.1"/>
</dbReference>
<keyword evidence="2" id="KW-1185">Reference proteome</keyword>
<reference evidence="1 2" key="1">
    <citation type="submission" date="2019-10" db="EMBL/GenBank/DDBJ databases">
        <title>Two novel species isolated from a subtropical stream in China.</title>
        <authorList>
            <person name="Lu H."/>
        </authorList>
    </citation>
    <scope>NUCLEOTIDE SEQUENCE [LARGE SCALE GENOMIC DNA]</scope>
    <source>
        <strain evidence="1 2">FT29W</strain>
    </source>
</reference>
<evidence type="ECO:0000313" key="1">
    <source>
        <dbReference type="EMBL" id="MQA37284.1"/>
    </source>
</evidence>
<dbReference type="EMBL" id="WHUG01000001">
    <property type="protein sequence ID" value="MQA37284.1"/>
    <property type="molecule type" value="Genomic_DNA"/>
</dbReference>
<protein>
    <submittedName>
        <fullName evidence="1">Uncharacterized protein</fullName>
    </submittedName>
</protein>
<accession>A0A6A7MX10</accession>
<dbReference type="Proteomes" id="UP000440498">
    <property type="component" value="Unassembled WGS sequence"/>
</dbReference>
<gene>
    <name evidence="1" type="ORF">GEV02_03910</name>
</gene>
<name>A0A6A7MX10_9BURK</name>
<comment type="caution">
    <text evidence="1">The sequence shown here is derived from an EMBL/GenBank/DDBJ whole genome shotgun (WGS) entry which is preliminary data.</text>
</comment>
<evidence type="ECO:0000313" key="2">
    <source>
        <dbReference type="Proteomes" id="UP000440498"/>
    </source>
</evidence>